<dbReference type="EMBL" id="FNHG01000020">
    <property type="protein sequence ID" value="SDM74030.1"/>
    <property type="molecule type" value="Genomic_DNA"/>
</dbReference>
<dbReference type="RefSeq" id="WP_143024153.1">
    <property type="nucleotide sequence ID" value="NZ_JBLXBE010000011.1"/>
</dbReference>
<gene>
    <name evidence="1" type="ORF">SAMN04488568_12031</name>
</gene>
<keyword evidence="2" id="KW-1185">Reference proteome</keyword>
<dbReference type="OrthoDB" id="7923950at2"/>
<evidence type="ECO:0000313" key="2">
    <source>
        <dbReference type="Proteomes" id="UP000199759"/>
    </source>
</evidence>
<dbReference type="AlphaFoldDB" id="A0A1G9VPG8"/>
<proteinExistence type="predicted"/>
<sequence length="108" mass="11900">MAAPARHHDADWMASSEQLNPVLDEDILSFCVRSPQLVELAFTLADHGHTHVGHVARLTEFTLVDLANGDPSLARDLCRRLHKCGLDTAMELPGWHAPLNEAHAGQFD</sequence>
<accession>A0A1G9VPG8</accession>
<evidence type="ECO:0000313" key="1">
    <source>
        <dbReference type="EMBL" id="SDM74030.1"/>
    </source>
</evidence>
<name>A0A1G9VPG8_9PROT</name>
<dbReference type="STRING" id="144026.SAMN04488568_12031"/>
<dbReference type="Proteomes" id="UP000199759">
    <property type="component" value="Unassembled WGS sequence"/>
</dbReference>
<organism evidence="1 2">
    <name type="scientific">Maricaulis salignorans</name>
    <dbReference type="NCBI Taxonomy" id="144026"/>
    <lineage>
        <taxon>Bacteria</taxon>
        <taxon>Pseudomonadati</taxon>
        <taxon>Pseudomonadota</taxon>
        <taxon>Alphaproteobacteria</taxon>
        <taxon>Maricaulales</taxon>
        <taxon>Maricaulaceae</taxon>
        <taxon>Maricaulis</taxon>
    </lineage>
</organism>
<protein>
    <submittedName>
        <fullName evidence="1">Uncharacterized protein</fullName>
    </submittedName>
</protein>
<reference evidence="1 2" key="1">
    <citation type="submission" date="2016-10" db="EMBL/GenBank/DDBJ databases">
        <authorList>
            <person name="de Groot N.N."/>
        </authorList>
    </citation>
    <scope>NUCLEOTIDE SEQUENCE [LARGE SCALE GENOMIC DNA]</scope>
    <source>
        <strain evidence="1 2">DSM 16077</strain>
    </source>
</reference>